<dbReference type="Proteomes" id="UP000574931">
    <property type="component" value="Unassembled WGS sequence"/>
</dbReference>
<name>A0A849KXR9_9HYPH</name>
<accession>A0A849KXR9</accession>
<evidence type="ECO:0000313" key="2">
    <source>
        <dbReference type="Proteomes" id="UP000574931"/>
    </source>
</evidence>
<sequence>MTDETWIETARIMVYPTDCDAQNHLNIAGYMRVFDIAIFQLFFRLGYTIVDLETQSIGWADVSHQISYLKEVKSGWPLFVRSAVVKIGRSSVGSVHEIVVEGTGEVAARLQATTVQFDLSARASLPVLDSVKNAAQERFASRLQAIPSAS</sequence>
<dbReference type="InterPro" id="IPR050563">
    <property type="entry name" value="4-hydroxybenzoyl-CoA_TE"/>
</dbReference>
<dbReference type="CDD" id="cd00586">
    <property type="entry name" value="4HBT"/>
    <property type="match status" value="1"/>
</dbReference>
<evidence type="ECO:0000313" key="1">
    <source>
        <dbReference type="EMBL" id="NNU62924.1"/>
    </source>
</evidence>
<protein>
    <submittedName>
        <fullName evidence="1">Acyl-CoA thioesterase</fullName>
    </submittedName>
</protein>
<organism evidence="1 2">
    <name type="scientific">Ochrobactrum soli</name>
    <dbReference type="NCBI Taxonomy" id="2448455"/>
    <lineage>
        <taxon>Bacteria</taxon>
        <taxon>Pseudomonadati</taxon>
        <taxon>Pseudomonadota</taxon>
        <taxon>Alphaproteobacteria</taxon>
        <taxon>Hyphomicrobiales</taxon>
        <taxon>Brucellaceae</taxon>
        <taxon>Brucella/Ochrobactrum group</taxon>
        <taxon>Ochrobactrum</taxon>
    </lineage>
</organism>
<keyword evidence="2" id="KW-1185">Reference proteome</keyword>
<reference evidence="1 2" key="1">
    <citation type="submission" date="2020-05" db="EMBL/GenBank/DDBJ databases">
        <title>Draft Genome Sequence of Ochrobactrum soli Isolated from Stable Fly Gut.</title>
        <authorList>
            <person name="Pileggi M.T."/>
            <person name="Vazhakkala L.J."/>
            <person name="Wong C.N."/>
        </authorList>
    </citation>
    <scope>NUCLEOTIDE SEQUENCE [LARGE SCALE GENOMIC DNA]</scope>
    <source>
        <strain evidence="1 2">MTP-C0764</strain>
    </source>
</reference>
<dbReference type="EMBL" id="JABFCY010000017">
    <property type="protein sequence ID" value="NNU62924.1"/>
    <property type="molecule type" value="Genomic_DNA"/>
</dbReference>
<dbReference type="AlphaFoldDB" id="A0A849KXR9"/>
<dbReference type="GO" id="GO:0047617">
    <property type="term" value="F:fatty acyl-CoA hydrolase activity"/>
    <property type="evidence" value="ECO:0007669"/>
    <property type="project" value="TreeGrafter"/>
</dbReference>
<dbReference type="SUPFAM" id="SSF54637">
    <property type="entry name" value="Thioesterase/thiol ester dehydrase-isomerase"/>
    <property type="match status" value="1"/>
</dbReference>
<comment type="caution">
    <text evidence="1">The sequence shown here is derived from an EMBL/GenBank/DDBJ whole genome shotgun (WGS) entry which is preliminary data.</text>
</comment>
<dbReference type="PANTHER" id="PTHR31793:SF2">
    <property type="entry name" value="BLR1345 PROTEIN"/>
    <property type="match status" value="1"/>
</dbReference>
<dbReference type="InterPro" id="IPR029069">
    <property type="entry name" value="HotDog_dom_sf"/>
</dbReference>
<dbReference type="Gene3D" id="3.10.129.10">
    <property type="entry name" value="Hotdog Thioesterase"/>
    <property type="match status" value="1"/>
</dbReference>
<dbReference type="RefSeq" id="WP_171319323.1">
    <property type="nucleotide sequence ID" value="NZ_JABFCY010000017.1"/>
</dbReference>
<proteinExistence type="predicted"/>
<dbReference type="PANTHER" id="PTHR31793">
    <property type="entry name" value="4-HYDROXYBENZOYL-COA THIOESTERASE FAMILY MEMBER"/>
    <property type="match status" value="1"/>
</dbReference>
<dbReference type="Pfam" id="PF13279">
    <property type="entry name" value="4HBT_2"/>
    <property type="match status" value="1"/>
</dbReference>
<gene>
    <name evidence="1" type="ORF">HKX02_22075</name>
</gene>